<keyword evidence="2" id="KW-0645">Protease</keyword>
<dbReference type="InterPro" id="IPR017141">
    <property type="entry name" value="Pept_M20_carboxypep"/>
</dbReference>
<dbReference type="Gene3D" id="3.30.70.360">
    <property type="match status" value="1"/>
</dbReference>
<evidence type="ECO:0000313" key="11">
    <source>
        <dbReference type="Proteomes" id="UP000243052"/>
    </source>
</evidence>
<dbReference type="SUPFAM" id="SSF55031">
    <property type="entry name" value="Bacterial exopeptidase dimerisation domain"/>
    <property type="match status" value="1"/>
</dbReference>
<feature type="binding site" evidence="7">
    <location>
        <position position="199"/>
    </location>
    <ligand>
        <name>Zn(2+)</name>
        <dbReference type="ChEBI" id="CHEBI:29105"/>
        <label>1</label>
    </ligand>
</feature>
<evidence type="ECO:0000259" key="9">
    <source>
        <dbReference type="Pfam" id="PF07687"/>
    </source>
</evidence>
<sequence>MVQLANDKNKNEDNNPRPNRRGKWVYVIILGAAFLGWYTWRGNLYQGESKEFDELQCPSFEKVRGIAVENTRRLLTDTAVIDSTVRKLQNAVRIPTEISVNIPDPGVYPDNEAWDSFKLLHEQLAKDFPLVWSKLKVEKVNTYSLLITWEGSKRDLKPMMLAAHMDVIPVERKTWHEWKYPPFSGDLKEGAVWGRGAFDNKNKLVASLQALEYILENEPDFVPSRTILVALGCDEEVGGRYGAAHLYLLLLGRYGEKGIYSIYDEGVAGISNIGGQDYAIPAIGEKGHIAVAFNLTTPGGHASVPPEHTSIGIAARLITYIEDETLPTLLYKGSQTLQLFQCIAQYSENIPQTLKNDLKKVLNDRNANDRVVKSFTSILGPEVNSMLRTTKAVTIINGGIITNAVPETVSFVVDSRIAVDSTVKKTEDLLSSKAYKIAKSFNLGLEVNEEVILPPTPQGNLVLSSMFSLEPAPLSPDNSAWRTFAGTIKSLYEEVVFPFENGNEDKDIVIVPSIMFANTDTALYWNLTDNIYRFQPGLIPRDAIKKIHSVDEHMPVRALMDSLAFTYDYIHAAQGVA</sequence>
<keyword evidence="5 7" id="KW-0862">Zinc</keyword>
<dbReference type="Pfam" id="PF01546">
    <property type="entry name" value="Peptidase_M20"/>
    <property type="match status" value="1"/>
</dbReference>
<evidence type="ECO:0000256" key="6">
    <source>
        <dbReference type="PIRSR" id="PIRSR037217-1"/>
    </source>
</evidence>
<feature type="active site" description="Proton acceptor" evidence="6">
    <location>
        <position position="235"/>
    </location>
</feature>
<dbReference type="InterPro" id="IPR047177">
    <property type="entry name" value="Pept_M20A"/>
</dbReference>
<feature type="domain" description="Peptidase M20 dimerisation" evidence="9">
    <location>
        <begin position="283"/>
        <end position="437"/>
    </location>
</feature>
<evidence type="ECO:0000256" key="1">
    <source>
        <dbReference type="ARBA" id="ARBA00006247"/>
    </source>
</evidence>
<dbReference type="Pfam" id="PF07687">
    <property type="entry name" value="M20_dimer"/>
    <property type="match status" value="1"/>
</dbReference>
<dbReference type="PANTHER" id="PTHR45962">
    <property type="entry name" value="N-FATTY-ACYL-AMINO ACID SYNTHASE/HYDROLASE PM20D1"/>
    <property type="match status" value="1"/>
</dbReference>
<dbReference type="GO" id="GO:0051603">
    <property type="term" value="P:proteolysis involved in protein catabolic process"/>
    <property type="evidence" value="ECO:0007669"/>
    <property type="project" value="TreeGrafter"/>
</dbReference>
<feature type="binding site" evidence="7">
    <location>
        <position position="548"/>
    </location>
    <ligand>
        <name>Zn(2+)</name>
        <dbReference type="ChEBI" id="CHEBI:29105"/>
        <label>1</label>
    </ligand>
</feature>
<evidence type="ECO:0000256" key="3">
    <source>
        <dbReference type="ARBA" id="ARBA00022723"/>
    </source>
</evidence>
<dbReference type="CDD" id="cd05674">
    <property type="entry name" value="M20_yscS"/>
    <property type="match status" value="1"/>
</dbReference>
<dbReference type="Proteomes" id="UP000243052">
    <property type="component" value="Chromosome iv"/>
</dbReference>
<dbReference type="InterPro" id="IPR036264">
    <property type="entry name" value="Bact_exopeptidase_dim_dom"/>
</dbReference>
<dbReference type="STRING" id="45286.A0A0X8HR20"/>
<keyword evidence="3 7" id="KW-0479">Metal-binding</keyword>
<dbReference type="Gene3D" id="3.40.630.10">
    <property type="entry name" value="Zn peptidases"/>
    <property type="match status" value="1"/>
</dbReference>
<accession>A0A0X8HR20</accession>
<protein>
    <submittedName>
        <fullName evidence="10">HDL318Wp</fullName>
    </submittedName>
</protein>
<dbReference type="EMBL" id="CP014244">
    <property type="protein sequence ID" value="AMD20426.1"/>
    <property type="molecule type" value="Genomic_DNA"/>
</dbReference>
<dbReference type="RefSeq" id="XP_017987422.1">
    <property type="nucleotide sequence ID" value="XM_018132000.1"/>
</dbReference>
<dbReference type="GO" id="GO:0004181">
    <property type="term" value="F:metallocarboxypeptidase activity"/>
    <property type="evidence" value="ECO:0007669"/>
    <property type="project" value="InterPro"/>
</dbReference>
<keyword evidence="4" id="KW-0378">Hydrolase</keyword>
<dbReference type="GeneID" id="28723672"/>
<feature type="binding site" evidence="7">
    <location>
        <position position="264"/>
    </location>
    <ligand>
        <name>Zn(2+)</name>
        <dbReference type="ChEBI" id="CHEBI:29105"/>
        <label>2</label>
    </ligand>
</feature>
<proteinExistence type="inferred from homology"/>
<evidence type="ECO:0000256" key="8">
    <source>
        <dbReference type="SAM" id="Phobius"/>
    </source>
</evidence>
<comment type="similarity">
    <text evidence="1">Belongs to the peptidase M20A family.</text>
</comment>
<feature type="binding site" evidence="7">
    <location>
        <position position="236"/>
    </location>
    <ligand>
        <name>Zn(2+)</name>
        <dbReference type="ChEBI" id="CHEBI:29105"/>
        <label>1</label>
    </ligand>
</feature>
<dbReference type="AlphaFoldDB" id="A0A0X8HR20"/>
<feature type="binding site" evidence="7">
    <location>
        <position position="199"/>
    </location>
    <ligand>
        <name>Zn(2+)</name>
        <dbReference type="ChEBI" id="CHEBI:29105"/>
        <label>2</label>
    </ligand>
</feature>
<evidence type="ECO:0000256" key="5">
    <source>
        <dbReference type="ARBA" id="ARBA00022833"/>
    </source>
</evidence>
<gene>
    <name evidence="10" type="ORF">AW171_hschr42319</name>
</gene>
<keyword evidence="11" id="KW-1185">Reference proteome</keyword>
<keyword evidence="8" id="KW-0812">Transmembrane</keyword>
<dbReference type="Gene3D" id="1.10.150.900">
    <property type="match status" value="1"/>
</dbReference>
<keyword evidence="8" id="KW-1133">Transmembrane helix</keyword>
<feature type="transmembrane region" description="Helical" evidence="8">
    <location>
        <begin position="24"/>
        <end position="40"/>
    </location>
</feature>
<dbReference type="InterPro" id="IPR002933">
    <property type="entry name" value="Peptidase_M20"/>
</dbReference>
<evidence type="ECO:0000256" key="4">
    <source>
        <dbReference type="ARBA" id="ARBA00022801"/>
    </source>
</evidence>
<evidence type="ECO:0000313" key="10">
    <source>
        <dbReference type="EMBL" id="AMD20426.1"/>
    </source>
</evidence>
<dbReference type="InterPro" id="IPR011650">
    <property type="entry name" value="Peptidase_M20_dimer"/>
</dbReference>
<dbReference type="GO" id="GO:0046872">
    <property type="term" value="F:metal ion binding"/>
    <property type="evidence" value="ECO:0007669"/>
    <property type="project" value="UniProtKB-KW"/>
</dbReference>
<reference evidence="10 11" key="1">
    <citation type="submission" date="2016-01" db="EMBL/GenBank/DDBJ databases">
        <title>Genome sequence of the yeast Holleya sinecauda.</title>
        <authorList>
            <person name="Dietrich F.S."/>
        </authorList>
    </citation>
    <scope>NUCLEOTIDE SEQUENCE [LARGE SCALE GENOMIC DNA]</scope>
    <source>
        <strain evidence="10 11">ATCC 58844</strain>
    </source>
</reference>
<evidence type="ECO:0000256" key="2">
    <source>
        <dbReference type="ARBA" id="ARBA00022670"/>
    </source>
</evidence>
<dbReference type="SUPFAM" id="SSF53187">
    <property type="entry name" value="Zn-dependent exopeptidases"/>
    <property type="match status" value="1"/>
</dbReference>
<dbReference type="PANTHER" id="PTHR45962:SF1">
    <property type="entry name" value="N-FATTY-ACYL-AMINO ACID SYNTHASE_HYDROLASE PM20D1"/>
    <property type="match status" value="1"/>
</dbReference>
<name>A0A0X8HR20_9SACH</name>
<evidence type="ECO:0000256" key="7">
    <source>
        <dbReference type="PIRSR" id="PIRSR037217-2"/>
    </source>
</evidence>
<dbReference type="PIRSF" id="PIRSF037217">
    <property type="entry name" value="Carboxypeptidase_S"/>
    <property type="match status" value="1"/>
</dbReference>
<organism evidence="10 11">
    <name type="scientific">Eremothecium sinecaudum</name>
    <dbReference type="NCBI Taxonomy" id="45286"/>
    <lineage>
        <taxon>Eukaryota</taxon>
        <taxon>Fungi</taxon>
        <taxon>Dikarya</taxon>
        <taxon>Ascomycota</taxon>
        <taxon>Saccharomycotina</taxon>
        <taxon>Saccharomycetes</taxon>
        <taxon>Saccharomycetales</taxon>
        <taxon>Saccharomycetaceae</taxon>
        <taxon>Eremothecium</taxon>
    </lineage>
</organism>
<feature type="binding site" evidence="7">
    <location>
        <position position="164"/>
    </location>
    <ligand>
        <name>Zn(2+)</name>
        <dbReference type="ChEBI" id="CHEBI:29105"/>
        <label>2</label>
    </ligand>
</feature>
<keyword evidence="8" id="KW-0472">Membrane</keyword>
<dbReference type="GO" id="GO:0000328">
    <property type="term" value="C:fungal-type vacuole lumen"/>
    <property type="evidence" value="ECO:0007669"/>
    <property type="project" value="TreeGrafter"/>
</dbReference>
<feature type="active site" evidence="6">
    <location>
        <position position="166"/>
    </location>
</feature>
<dbReference type="OrthoDB" id="3064516at2759"/>